<protein>
    <submittedName>
        <fullName evidence="3">Ist1 domain-containing protein</fullName>
    </submittedName>
</protein>
<dbReference type="FunFam" id="1.20.1260.60:FF:000002">
    <property type="entry name" value="Vacuolar protein sorting-associated protein IST1"/>
    <property type="match status" value="1"/>
</dbReference>
<comment type="similarity">
    <text evidence="1">Belongs to the IST1 family.</text>
</comment>
<dbReference type="OrthoDB" id="29853at2759"/>
<dbReference type="GO" id="GO:0015031">
    <property type="term" value="P:protein transport"/>
    <property type="evidence" value="ECO:0007669"/>
    <property type="project" value="InterPro"/>
</dbReference>
<dbReference type="AlphaFoldDB" id="A0A1Q3CPF2"/>
<dbReference type="InterPro" id="IPR042277">
    <property type="entry name" value="IST1-like"/>
</dbReference>
<feature type="region of interest" description="Disordered" evidence="2">
    <location>
        <begin position="381"/>
        <end position="499"/>
    </location>
</feature>
<dbReference type="STRING" id="3775.A0A1Q3CPF2"/>
<dbReference type="PANTHER" id="PTHR12161:SF14">
    <property type="entry name" value="REGULATOR OF VPS4 ACTIVITY IN THE MVB PATHWAY PROTEIN"/>
    <property type="match status" value="1"/>
</dbReference>
<feature type="region of interest" description="Disordered" evidence="2">
    <location>
        <begin position="532"/>
        <end position="581"/>
    </location>
</feature>
<accession>A0A1Q3CPF2</accession>
<sequence length="635" mass="72110">MLDGLLGRGFGSKCKSLIKLIKSRIDVIRRKRNATQKFLKKDIADLLSNGLDINAYGRVDGLIAELCVLACYDFVEHCCDFVLKHLHVMQKQRQCPDNCKEAVSSLMFAAARFSDLPELRDLRHMFYERYGNSVELFVNQRLVENLASETSTTEKKVQLMQDIAAEFSIKWDSKGFEQRMFNPSASALGQHKIYGKETVENGEKHDVLNKERLKHANDGHRLHNGKDNNMWTRNGLVLQSKQELFSDGDNPLNKRDKTILKQDNHEISLHGRREVAVEMHEPWMGKEESALKTVRSGSSSRKKRSEYIEGGSKLQNSRERTVRTRDSQDSLPPQKPKMDQGYGGPLYKNDGIELHASNNYGGQHNVVNLTSNLIEEEKHKLKPFSNSALPPPYVKPNVKPKERTNAGSSQACFDNNGVPKDPSKCDLPNAGNKSEKTEAGLDHPDHESHYQDGDDGNILPKARSMRRRRSKSRSSHDDVGDEDTGVVTRKSRSRRRDDSKRGLQILFDDEHHQNDEEERIIDKLLMHYSKKPAGYEPGKVRRKSRSHHAHHQGTNVSEAPENGIRDGPDEISDMVPPPVRSISLPHEQTARQEVQKVFARAASFQPDRSDPARHVHPKLPDYDELAARFANLKGR</sequence>
<feature type="compositionally biased region" description="Basic residues" evidence="2">
    <location>
        <begin position="463"/>
        <end position="473"/>
    </location>
</feature>
<dbReference type="Proteomes" id="UP000187406">
    <property type="component" value="Unassembled WGS sequence"/>
</dbReference>
<evidence type="ECO:0000256" key="1">
    <source>
        <dbReference type="ARBA" id="ARBA00005536"/>
    </source>
</evidence>
<feature type="compositionally biased region" description="Basic and acidic residues" evidence="2">
    <location>
        <begin position="433"/>
        <end position="452"/>
    </location>
</feature>
<keyword evidence="4" id="KW-1185">Reference proteome</keyword>
<name>A0A1Q3CPF2_CEPFO</name>
<reference evidence="4" key="1">
    <citation type="submission" date="2016-04" db="EMBL/GenBank/DDBJ databases">
        <title>Cephalotus genome sequencing.</title>
        <authorList>
            <person name="Fukushima K."/>
            <person name="Hasebe M."/>
            <person name="Fang X."/>
        </authorList>
    </citation>
    <scope>NUCLEOTIDE SEQUENCE [LARGE SCALE GENOMIC DNA]</scope>
    <source>
        <strain evidence="4">cv. St1</strain>
    </source>
</reference>
<feature type="compositionally biased region" description="Basic residues" evidence="2">
    <location>
        <begin position="540"/>
        <end position="551"/>
    </location>
</feature>
<dbReference type="EMBL" id="BDDD01002557">
    <property type="protein sequence ID" value="GAV82136.1"/>
    <property type="molecule type" value="Genomic_DNA"/>
</dbReference>
<comment type="caution">
    <text evidence="3">The sequence shown here is derived from an EMBL/GenBank/DDBJ whole genome shotgun (WGS) entry which is preliminary data.</text>
</comment>
<evidence type="ECO:0000313" key="4">
    <source>
        <dbReference type="Proteomes" id="UP000187406"/>
    </source>
</evidence>
<evidence type="ECO:0000313" key="3">
    <source>
        <dbReference type="EMBL" id="GAV82136.1"/>
    </source>
</evidence>
<feature type="compositionally biased region" description="Basic and acidic residues" evidence="2">
    <location>
        <begin position="316"/>
        <end position="328"/>
    </location>
</feature>
<dbReference type="InterPro" id="IPR005061">
    <property type="entry name" value="Ist1"/>
</dbReference>
<dbReference type="PANTHER" id="PTHR12161">
    <property type="entry name" value="IST1 FAMILY MEMBER"/>
    <property type="match status" value="1"/>
</dbReference>
<evidence type="ECO:0000256" key="2">
    <source>
        <dbReference type="SAM" id="MobiDB-lite"/>
    </source>
</evidence>
<dbReference type="Gene3D" id="1.20.1260.60">
    <property type="entry name" value="Vacuolar protein sorting-associated protein Ist1"/>
    <property type="match status" value="1"/>
</dbReference>
<organism evidence="3 4">
    <name type="scientific">Cephalotus follicularis</name>
    <name type="common">Albany pitcher plant</name>
    <dbReference type="NCBI Taxonomy" id="3775"/>
    <lineage>
        <taxon>Eukaryota</taxon>
        <taxon>Viridiplantae</taxon>
        <taxon>Streptophyta</taxon>
        <taxon>Embryophyta</taxon>
        <taxon>Tracheophyta</taxon>
        <taxon>Spermatophyta</taxon>
        <taxon>Magnoliopsida</taxon>
        <taxon>eudicotyledons</taxon>
        <taxon>Gunneridae</taxon>
        <taxon>Pentapetalae</taxon>
        <taxon>rosids</taxon>
        <taxon>fabids</taxon>
        <taxon>Oxalidales</taxon>
        <taxon>Cephalotaceae</taxon>
        <taxon>Cephalotus</taxon>
    </lineage>
</organism>
<proteinExistence type="inferred from homology"/>
<dbReference type="Pfam" id="PF03398">
    <property type="entry name" value="Ist1"/>
    <property type="match status" value="1"/>
</dbReference>
<dbReference type="InParanoid" id="A0A1Q3CPF2"/>
<gene>
    <name evidence="3" type="ORF">CFOL_v3_25589</name>
</gene>
<feature type="region of interest" description="Disordered" evidence="2">
    <location>
        <begin position="287"/>
        <end position="346"/>
    </location>
</feature>
<dbReference type="FunCoup" id="A0A1Q3CPF2">
    <property type="interactions" value="608"/>
</dbReference>